<evidence type="ECO:0000256" key="6">
    <source>
        <dbReference type="ARBA" id="ARBA00023239"/>
    </source>
</evidence>
<dbReference type="SUPFAM" id="SSF50621">
    <property type="entry name" value="Alanine racemase C-terminal domain-like"/>
    <property type="match status" value="1"/>
</dbReference>
<dbReference type="GO" id="GO:0008836">
    <property type="term" value="F:diaminopimelate decarboxylase activity"/>
    <property type="evidence" value="ECO:0007669"/>
    <property type="project" value="UniProtKB-UniRule"/>
</dbReference>
<evidence type="ECO:0000259" key="15">
    <source>
        <dbReference type="Pfam" id="PF02784"/>
    </source>
</evidence>
<name>A0A3Q9HUG7_9FIRM</name>
<feature type="binding site" evidence="12">
    <location>
        <position position="390"/>
    </location>
    <ligand>
        <name>substrate</name>
    </ligand>
</feature>
<dbReference type="EMBL" id="CP016379">
    <property type="protein sequence ID" value="AZR74652.1"/>
    <property type="molecule type" value="Genomic_DNA"/>
</dbReference>
<dbReference type="Pfam" id="PF02784">
    <property type="entry name" value="Orn_Arg_deC_N"/>
    <property type="match status" value="1"/>
</dbReference>
<evidence type="ECO:0000256" key="7">
    <source>
        <dbReference type="ARBA" id="ARBA00050464"/>
    </source>
</evidence>
<gene>
    <name evidence="12" type="primary">lysA</name>
    <name evidence="16" type="ORF">BBF96_15490</name>
</gene>
<protein>
    <recommendedName>
        <fullName evidence="11 12">Diaminopimelate decarboxylase</fullName>
        <shortName evidence="12">DAP decarboxylase</shortName>
        <shortName evidence="12">DAPDC</shortName>
        <ecNumber evidence="10 12">4.1.1.20</ecNumber>
    </recommendedName>
</protein>
<dbReference type="PANTHER" id="PTHR43727">
    <property type="entry name" value="DIAMINOPIMELATE DECARBOXYLASE"/>
    <property type="match status" value="1"/>
</dbReference>
<evidence type="ECO:0000256" key="8">
    <source>
        <dbReference type="ARBA" id="ARBA00060643"/>
    </source>
</evidence>
<evidence type="ECO:0000256" key="1">
    <source>
        <dbReference type="ARBA" id="ARBA00001933"/>
    </source>
</evidence>
<evidence type="ECO:0000256" key="13">
    <source>
        <dbReference type="PIRSR" id="PIRSR600183-50"/>
    </source>
</evidence>
<feature type="binding site" evidence="12">
    <location>
        <begin position="290"/>
        <end position="293"/>
    </location>
    <ligand>
        <name>pyridoxal 5'-phosphate</name>
        <dbReference type="ChEBI" id="CHEBI:597326"/>
    </ligand>
</feature>
<comment type="catalytic activity">
    <reaction evidence="7 12 14">
        <text>meso-2,6-diaminopimelate + H(+) = L-lysine + CO2</text>
        <dbReference type="Rhea" id="RHEA:15101"/>
        <dbReference type="ChEBI" id="CHEBI:15378"/>
        <dbReference type="ChEBI" id="CHEBI:16526"/>
        <dbReference type="ChEBI" id="CHEBI:32551"/>
        <dbReference type="ChEBI" id="CHEBI:57791"/>
        <dbReference type="EC" id="4.1.1.20"/>
    </reaction>
</comment>
<dbReference type="NCBIfam" id="TIGR01048">
    <property type="entry name" value="lysA"/>
    <property type="match status" value="1"/>
</dbReference>
<organism evidence="16 17">
    <name type="scientific">Anoxybacter fermentans</name>
    <dbReference type="NCBI Taxonomy" id="1323375"/>
    <lineage>
        <taxon>Bacteria</taxon>
        <taxon>Bacillati</taxon>
        <taxon>Bacillota</taxon>
        <taxon>Clostridia</taxon>
        <taxon>Halanaerobiales</taxon>
        <taxon>Anoxybacter</taxon>
    </lineage>
</organism>
<keyword evidence="3 12" id="KW-0210">Decarboxylase</keyword>
<dbReference type="GO" id="GO:0009089">
    <property type="term" value="P:lysine biosynthetic process via diaminopimelate"/>
    <property type="evidence" value="ECO:0007669"/>
    <property type="project" value="UniProtKB-UniRule"/>
</dbReference>
<evidence type="ECO:0000256" key="12">
    <source>
        <dbReference type="HAMAP-Rule" id="MF_02120"/>
    </source>
</evidence>
<feature type="binding site" evidence="12">
    <location>
        <position position="293"/>
    </location>
    <ligand>
        <name>substrate</name>
    </ligand>
</feature>
<dbReference type="AlphaFoldDB" id="A0A3Q9HUG7"/>
<feature type="binding site" evidence="12">
    <location>
        <position position="390"/>
    </location>
    <ligand>
        <name>pyridoxal 5'-phosphate</name>
        <dbReference type="ChEBI" id="CHEBI:597326"/>
    </ligand>
</feature>
<dbReference type="SUPFAM" id="SSF51419">
    <property type="entry name" value="PLP-binding barrel"/>
    <property type="match status" value="1"/>
</dbReference>
<evidence type="ECO:0000256" key="11">
    <source>
        <dbReference type="ARBA" id="ARBA00074972"/>
    </source>
</evidence>
<feature type="domain" description="Orn/DAP/Arg decarboxylase 2 N-terminal" evidence="15">
    <location>
        <begin position="39"/>
        <end position="296"/>
    </location>
</feature>
<feature type="binding site" evidence="12">
    <location>
        <position position="334"/>
    </location>
    <ligand>
        <name>substrate</name>
    </ligand>
</feature>
<dbReference type="EC" id="4.1.1.20" evidence="10 12"/>
<evidence type="ECO:0000256" key="3">
    <source>
        <dbReference type="ARBA" id="ARBA00022793"/>
    </source>
</evidence>
<dbReference type="PANTHER" id="PTHR43727:SF2">
    <property type="entry name" value="GROUP IV DECARBOXYLASE"/>
    <property type="match status" value="1"/>
</dbReference>
<dbReference type="Gene3D" id="3.20.20.10">
    <property type="entry name" value="Alanine racemase"/>
    <property type="match status" value="1"/>
</dbReference>
<feature type="binding site" evidence="12">
    <location>
        <position position="362"/>
    </location>
    <ligand>
        <name>substrate</name>
    </ligand>
</feature>
<dbReference type="Proteomes" id="UP000267250">
    <property type="component" value="Chromosome"/>
</dbReference>
<feature type="active site" description="Proton donor" evidence="13">
    <location>
        <position position="361"/>
    </location>
</feature>
<dbReference type="HAMAP" id="MF_02120">
    <property type="entry name" value="LysA"/>
    <property type="match status" value="1"/>
</dbReference>
<evidence type="ECO:0000256" key="4">
    <source>
        <dbReference type="ARBA" id="ARBA00022898"/>
    </source>
</evidence>
<evidence type="ECO:0000256" key="5">
    <source>
        <dbReference type="ARBA" id="ARBA00023154"/>
    </source>
</evidence>
<evidence type="ECO:0000256" key="14">
    <source>
        <dbReference type="RuleBase" id="RU003738"/>
    </source>
</evidence>
<dbReference type="PRINTS" id="PR01179">
    <property type="entry name" value="ODADCRBXLASE"/>
</dbReference>
<comment type="pathway">
    <text evidence="8 12 14">Amino-acid biosynthesis; L-lysine biosynthesis via DAP pathway; L-lysine from DL-2,6-diaminopimelate: step 1/1.</text>
</comment>
<dbReference type="RefSeq" id="WP_127018019.1">
    <property type="nucleotide sequence ID" value="NZ_CP016379.1"/>
</dbReference>
<dbReference type="PRINTS" id="PR01181">
    <property type="entry name" value="DAPDCRBXLASE"/>
</dbReference>
<dbReference type="InterPro" id="IPR009006">
    <property type="entry name" value="Ala_racemase/Decarboxylase_C"/>
</dbReference>
<keyword evidence="2 12" id="KW-0028">Amino-acid biosynthesis</keyword>
<comment type="similarity">
    <text evidence="9 12">Belongs to the Orn/Lys/Arg decarboxylase class-II family. LysA subfamily.</text>
</comment>
<keyword evidence="4 12" id="KW-0663">Pyridoxal phosphate</keyword>
<dbReference type="PROSITE" id="PS00879">
    <property type="entry name" value="ODR_DC_2_2"/>
    <property type="match status" value="1"/>
</dbReference>
<dbReference type="UniPathway" id="UPA00034">
    <property type="reaction ID" value="UER00027"/>
</dbReference>
<reference evidence="16 17" key="1">
    <citation type="submission" date="2016-07" db="EMBL/GenBank/DDBJ databases">
        <title>Genome and transcriptome analysis of iron-reducing fermentative bacteria Anoxybacter fermentans.</title>
        <authorList>
            <person name="Zeng X."/>
            <person name="Shao Z."/>
        </authorList>
    </citation>
    <scope>NUCLEOTIDE SEQUENCE [LARGE SCALE GENOMIC DNA]</scope>
    <source>
        <strain evidence="16 17">DY22613</strain>
    </source>
</reference>
<proteinExistence type="inferred from homology"/>
<dbReference type="FunFam" id="2.40.37.10:FF:000003">
    <property type="entry name" value="Diaminopimelate decarboxylase"/>
    <property type="match status" value="1"/>
</dbReference>
<dbReference type="InterPro" id="IPR002986">
    <property type="entry name" value="DAP_deCOOHase_LysA"/>
</dbReference>
<comment type="subunit">
    <text evidence="12">Homodimer.</text>
</comment>
<feature type="binding site" evidence="12">
    <location>
        <position position="248"/>
    </location>
    <ligand>
        <name>pyridoxal 5'-phosphate</name>
        <dbReference type="ChEBI" id="CHEBI:597326"/>
    </ligand>
</feature>
<comment type="function">
    <text evidence="12">Specifically catalyzes the decarboxylation of meso-diaminopimelate (meso-DAP) to L-lysine.</text>
</comment>
<keyword evidence="17" id="KW-1185">Reference proteome</keyword>
<dbReference type="OrthoDB" id="9802241at2"/>
<dbReference type="InterPro" id="IPR022657">
    <property type="entry name" value="De-COase2_CS"/>
</dbReference>
<dbReference type="InterPro" id="IPR029066">
    <property type="entry name" value="PLP-binding_barrel"/>
</dbReference>
<accession>A0A3Q9HUG7</accession>
<evidence type="ECO:0000313" key="17">
    <source>
        <dbReference type="Proteomes" id="UP000267250"/>
    </source>
</evidence>
<dbReference type="GO" id="GO:0030170">
    <property type="term" value="F:pyridoxal phosphate binding"/>
    <property type="evidence" value="ECO:0007669"/>
    <property type="project" value="UniProtKB-UniRule"/>
</dbReference>
<feature type="modified residue" description="N6-(pyridoxal phosphate)lysine" evidence="12 13">
    <location>
        <position position="66"/>
    </location>
</feature>
<evidence type="ECO:0000256" key="9">
    <source>
        <dbReference type="ARBA" id="ARBA00060983"/>
    </source>
</evidence>
<dbReference type="InterPro" id="IPR022644">
    <property type="entry name" value="De-COase2_N"/>
</dbReference>
<feature type="binding site" evidence="12">
    <location>
        <position position="330"/>
    </location>
    <ligand>
        <name>substrate</name>
    </ligand>
</feature>
<dbReference type="Gene3D" id="2.40.37.10">
    <property type="entry name" value="Lyase, Ornithine Decarboxylase, Chain A, domain 1"/>
    <property type="match status" value="1"/>
</dbReference>
<dbReference type="CDD" id="cd06828">
    <property type="entry name" value="PLPDE_III_DapDC"/>
    <property type="match status" value="1"/>
</dbReference>
<keyword evidence="6 12" id="KW-0456">Lyase</keyword>
<dbReference type="KEGG" id="aft:BBF96_15490"/>
<dbReference type="FunFam" id="3.20.20.10:FF:000003">
    <property type="entry name" value="Diaminopimelate decarboxylase"/>
    <property type="match status" value="1"/>
</dbReference>
<sequence length="438" mass="48564">MRLHGTMQINENGHLMIGGCDTVELAREFGTPLLIIDEAEVRRRCFEYRTVFRGTGIEAETIYASKAFLTMALCRILKEEGLGLDVVSGGELFIAQSAGFPMDRVYFHGNNKTPEEIKQALEAGIGRFVVDNMQELQLLNYLAEEQGVTANVLFRVTPGIEAHTHEYIQTGQSDSKFGLGLANGIAMEVIRIASRLPRINICGLHCHIGSQIFNLESFRKAGEVMMDFCNEIRRELGIEIRELNLGGGIGIPYTEKDPEVSIRDYALIVADTLKKKAFQLNLPLPKVINEPGRYIIGPAGTTLYTIGVIKEIPGIRTYLSVDGGMTDNIRPALYNARYEAIVTNKAFKDPIKTVTVVGRCCESGDMLIHDLKIPEVEPGDILAVFCTGAYTYSMASNYNGLPRIAVVLVNDGEAEVIVRRETYRDLISRDQIPARLNL</sequence>
<keyword evidence="5 12" id="KW-0457">Lysine biosynthesis</keyword>
<dbReference type="InterPro" id="IPR000183">
    <property type="entry name" value="Orn/DAP/Arg_de-COase"/>
</dbReference>
<comment type="cofactor">
    <cofactor evidence="1 12 13 14">
        <name>pyridoxal 5'-phosphate</name>
        <dbReference type="ChEBI" id="CHEBI:597326"/>
    </cofactor>
</comment>
<evidence type="ECO:0000313" key="16">
    <source>
        <dbReference type="EMBL" id="AZR74652.1"/>
    </source>
</evidence>
<evidence type="ECO:0000256" key="2">
    <source>
        <dbReference type="ARBA" id="ARBA00022605"/>
    </source>
</evidence>
<evidence type="ECO:0000256" key="10">
    <source>
        <dbReference type="ARBA" id="ARBA00066427"/>
    </source>
</evidence>